<evidence type="ECO:0000256" key="2">
    <source>
        <dbReference type="ARBA" id="ARBA00012052"/>
    </source>
</evidence>
<proteinExistence type="inferred from homology"/>
<dbReference type="InterPro" id="IPR014721">
    <property type="entry name" value="Ribsml_uS5_D2-typ_fold_subgr"/>
</dbReference>
<feature type="active site" evidence="9">
    <location>
        <position position="18"/>
    </location>
</feature>
<dbReference type="Gene3D" id="3.30.230.10">
    <property type="match status" value="1"/>
</dbReference>
<keyword evidence="6 9" id="KW-0418">Kinase</keyword>
<accession>E1R6C0</accession>
<evidence type="ECO:0000256" key="4">
    <source>
        <dbReference type="ARBA" id="ARBA00022679"/>
    </source>
</evidence>
<dbReference type="Proteomes" id="UP000002318">
    <property type="component" value="Chromosome"/>
</dbReference>
<dbReference type="Pfam" id="PF00288">
    <property type="entry name" value="GHMP_kinases_N"/>
    <property type="match status" value="1"/>
</dbReference>
<feature type="binding site" evidence="9">
    <location>
        <begin position="108"/>
        <end position="118"/>
    </location>
    <ligand>
        <name>ATP</name>
        <dbReference type="ChEBI" id="CHEBI:30616"/>
    </ligand>
</feature>
<dbReference type="GO" id="GO:0005524">
    <property type="term" value="F:ATP binding"/>
    <property type="evidence" value="ECO:0007669"/>
    <property type="project" value="UniProtKB-UniRule"/>
</dbReference>
<name>E1R6C0_SEDSS</name>
<dbReference type="Gene3D" id="3.30.70.890">
    <property type="entry name" value="GHMP kinase, C-terminal domain"/>
    <property type="match status" value="1"/>
</dbReference>
<evidence type="ECO:0000256" key="8">
    <source>
        <dbReference type="ARBA" id="ARBA00032554"/>
    </source>
</evidence>
<feature type="domain" description="GHMP kinase N-terminal" evidence="10">
    <location>
        <begin position="73"/>
        <end position="158"/>
    </location>
</feature>
<dbReference type="GO" id="GO:0050515">
    <property type="term" value="F:4-(cytidine 5'-diphospho)-2-C-methyl-D-erythritol kinase activity"/>
    <property type="evidence" value="ECO:0007669"/>
    <property type="project" value="UniProtKB-UniRule"/>
</dbReference>
<evidence type="ECO:0000256" key="1">
    <source>
        <dbReference type="ARBA" id="ARBA00009684"/>
    </source>
</evidence>
<dbReference type="EMBL" id="CP002116">
    <property type="protein sequence ID" value="ADK80938.1"/>
    <property type="molecule type" value="Genomic_DNA"/>
</dbReference>
<dbReference type="InterPro" id="IPR004424">
    <property type="entry name" value="IspE"/>
</dbReference>
<feature type="active site" evidence="9">
    <location>
        <position position="150"/>
    </location>
</feature>
<comment type="similarity">
    <text evidence="1 9">Belongs to the GHMP kinase family. IspE subfamily.</text>
</comment>
<dbReference type="InterPro" id="IPR013750">
    <property type="entry name" value="GHMP_kinase_C_dom"/>
</dbReference>
<dbReference type="GO" id="GO:0016114">
    <property type="term" value="P:terpenoid biosynthetic process"/>
    <property type="evidence" value="ECO:0007669"/>
    <property type="project" value="UniProtKB-UniRule"/>
</dbReference>
<evidence type="ECO:0000313" key="12">
    <source>
        <dbReference type="EMBL" id="ADK80938.1"/>
    </source>
</evidence>
<comment type="catalytic activity">
    <reaction evidence="9">
        <text>4-CDP-2-C-methyl-D-erythritol + ATP = 4-CDP-2-C-methyl-D-erythritol 2-phosphate + ADP + H(+)</text>
        <dbReference type="Rhea" id="RHEA:18437"/>
        <dbReference type="ChEBI" id="CHEBI:15378"/>
        <dbReference type="ChEBI" id="CHEBI:30616"/>
        <dbReference type="ChEBI" id="CHEBI:57823"/>
        <dbReference type="ChEBI" id="CHEBI:57919"/>
        <dbReference type="ChEBI" id="CHEBI:456216"/>
        <dbReference type="EC" id="2.7.1.148"/>
    </reaction>
</comment>
<dbReference type="SUPFAM" id="SSF54211">
    <property type="entry name" value="Ribosomal protein S5 domain 2-like"/>
    <property type="match status" value="1"/>
</dbReference>
<dbReference type="KEGG" id="ssm:Spirs_1812"/>
<dbReference type="Pfam" id="PF08544">
    <property type="entry name" value="GHMP_kinases_C"/>
    <property type="match status" value="1"/>
</dbReference>
<reference evidence="12 13" key="1">
    <citation type="journal article" date="2010" name="Stand. Genomic Sci.">
        <title>Complete genome sequence of Spirochaeta smaragdinae type strain (SEBR 4228).</title>
        <authorList>
            <person name="Mavromatis K."/>
            <person name="Yasawong M."/>
            <person name="Chertkov O."/>
            <person name="Lapidus A."/>
            <person name="Lucas S."/>
            <person name="Nolan M."/>
            <person name="Del Rio T.G."/>
            <person name="Tice H."/>
            <person name="Cheng J.F."/>
            <person name="Pitluck S."/>
            <person name="Liolios K."/>
            <person name="Ivanova N."/>
            <person name="Tapia R."/>
            <person name="Han C."/>
            <person name="Bruce D."/>
            <person name="Goodwin L."/>
            <person name="Pati A."/>
            <person name="Chen A."/>
            <person name="Palaniappan K."/>
            <person name="Land M."/>
            <person name="Hauser L."/>
            <person name="Chang Y.J."/>
            <person name="Jeffries C.D."/>
            <person name="Detter J.C."/>
            <person name="Rohde M."/>
            <person name="Brambilla E."/>
            <person name="Spring S."/>
            <person name="Goker M."/>
            <person name="Sikorski J."/>
            <person name="Woyke T."/>
            <person name="Bristow J."/>
            <person name="Eisen J.A."/>
            <person name="Markowitz V."/>
            <person name="Hugenholtz P."/>
            <person name="Klenk H.P."/>
            <person name="Kyrpides N.C."/>
        </authorList>
    </citation>
    <scope>NUCLEOTIDE SEQUENCE [LARGE SCALE GENOMIC DNA]</scope>
    <source>
        <strain evidence="13">DSM 11293 / JCM 15392 / SEBR 4228</strain>
    </source>
</reference>
<dbReference type="InterPro" id="IPR020568">
    <property type="entry name" value="Ribosomal_Su5_D2-typ_SF"/>
</dbReference>
<evidence type="ECO:0000256" key="6">
    <source>
        <dbReference type="ARBA" id="ARBA00022777"/>
    </source>
</evidence>
<keyword evidence="13" id="KW-1185">Reference proteome</keyword>
<evidence type="ECO:0000256" key="9">
    <source>
        <dbReference type="HAMAP-Rule" id="MF_00061"/>
    </source>
</evidence>
<evidence type="ECO:0000259" key="10">
    <source>
        <dbReference type="Pfam" id="PF00288"/>
    </source>
</evidence>
<gene>
    <name evidence="9" type="primary">ispE</name>
    <name evidence="12" type="ordered locus">Spirs_1812</name>
</gene>
<dbReference type="NCBIfam" id="TIGR00154">
    <property type="entry name" value="ispE"/>
    <property type="match status" value="1"/>
</dbReference>
<dbReference type="PANTHER" id="PTHR43527:SF2">
    <property type="entry name" value="4-DIPHOSPHOCYTIDYL-2-C-METHYL-D-ERYTHRITOL KINASE, CHLOROPLASTIC"/>
    <property type="match status" value="1"/>
</dbReference>
<dbReference type="SUPFAM" id="SSF55060">
    <property type="entry name" value="GHMP Kinase, C-terminal domain"/>
    <property type="match status" value="1"/>
</dbReference>
<dbReference type="RefSeq" id="WP_013254402.1">
    <property type="nucleotide sequence ID" value="NC_014364.1"/>
</dbReference>
<sequence length="310" mass="34185">MVAVILSIMTLTIEAPAKINLHLQVGKLRSDGYHDLLSLMHLVDLSDRVSLRMEGKGGTVELEGNFDCRKEDNLLYKAASAYLQERQKRVPNASPAPGLTISCLKRIPAGGGLGGGSSDAAALLKLLDRFFGAFPQKGVLDEIALSLGSDVPFFLHTGAEIAQGRGEVLEPVEPLPAYPLVLVFPKWRISTPDAYASVDRLRREKADRPRSLSLEQLRESYSRPVAQWPFFNDFTSPVLLQFPESRNLLLGLQNQGALFSQMSGSGSTFFGLFDGEKTALRAFERLKSMGYRCHLGKMLARPYDPVYNGR</sequence>
<dbReference type="InterPro" id="IPR006204">
    <property type="entry name" value="GHMP_kinase_N_dom"/>
</dbReference>
<dbReference type="InterPro" id="IPR036554">
    <property type="entry name" value="GHMP_kinase_C_sf"/>
</dbReference>
<feature type="domain" description="GHMP kinase C-terminal" evidence="11">
    <location>
        <begin position="234"/>
        <end position="291"/>
    </location>
</feature>
<protein>
    <recommendedName>
        <fullName evidence="3 9">4-diphosphocytidyl-2-C-methyl-D-erythritol kinase</fullName>
        <shortName evidence="9">CMK</shortName>
        <ecNumber evidence="2 9">2.7.1.148</ecNumber>
    </recommendedName>
    <alternativeName>
        <fullName evidence="8 9">4-(cytidine-5'-diphospho)-2-C-methyl-D-erythritol kinase</fullName>
    </alternativeName>
</protein>
<comment type="pathway">
    <text evidence="9">Isoprenoid biosynthesis; isopentenyl diphosphate biosynthesis via DXP pathway; isopentenyl diphosphate from 1-deoxy-D-xylulose 5-phosphate: step 3/6.</text>
</comment>
<dbReference type="STRING" id="573413.Spirs_1812"/>
<evidence type="ECO:0000256" key="5">
    <source>
        <dbReference type="ARBA" id="ARBA00022741"/>
    </source>
</evidence>
<keyword evidence="9" id="KW-0414">Isoprene biosynthesis</keyword>
<evidence type="ECO:0000313" key="13">
    <source>
        <dbReference type="Proteomes" id="UP000002318"/>
    </source>
</evidence>
<dbReference type="PIRSF" id="PIRSF010376">
    <property type="entry name" value="IspE"/>
    <property type="match status" value="1"/>
</dbReference>
<keyword evidence="4 9" id="KW-0808">Transferase</keyword>
<organism evidence="12 13">
    <name type="scientific">Sediminispirochaeta smaragdinae (strain DSM 11293 / JCM 15392 / SEBR 4228)</name>
    <name type="common">Spirochaeta smaragdinae</name>
    <dbReference type="NCBI Taxonomy" id="573413"/>
    <lineage>
        <taxon>Bacteria</taxon>
        <taxon>Pseudomonadati</taxon>
        <taxon>Spirochaetota</taxon>
        <taxon>Spirochaetia</taxon>
        <taxon>Spirochaetales</taxon>
        <taxon>Spirochaetaceae</taxon>
        <taxon>Sediminispirochaeta</taxon>
    </lineage>
</organism>
<dbReference type="HAMAP" id="MF_00061">
    <property type="entry name" value="IspE"/>
    <property type="match status" value="1"/>
</dbReference>
<comment type="function">
    <text evidence="9">Catalyzes the phosphorylation of the position 2 hydroxy group of 4-diphosphocytidyl-2C-methyl-D-erythritol.</text>
</comment>
<evidence type="ECO:0000259" key="11">
    <source>
        <dbReference type="Pfam" id="PF08544"/>
    </source>
</evidence>
<evidence type="ECO:0000256" key="3">
    <source>
        <dbReference type="ARBA" id="ARBA00017473"/>
    </source>
</evidence>
<evidence type="ECO:0000256" key="7">
    <source>
        <dbReference type="ARBA" id="ARBA00022840"/>
    </source>
</evidence>
<dbReference type="OrthoDB" id="9809438at2"/>
<dbReference type="EC" id="2.7.1.148" evidence="2 9"/>
<dbReference type="AlphaFoldDB" id="E1R6C0"/>
<dbReference type="PANTHER" id="PTHR43527">
    <property type="entry name" value="4-DIPHOSPHOCYTIDYL-2-C-METHYL-D-ERYTHRITOL KINASE, CHLOROPLASTIC"/>
    <property type="match status" value="1"/>
</dbReference>
<dbReference type="GO" id="GO:0019288">
    <property type="term" value="P:isopentenyl diphosphate biosynthetic process, methylerythritol 4-phosphate pathway"/>
    <property type="evidence" value="ECO:0007669"/>
    <property type="project" value="UniProtKB-UniRule"/>
</dbReference>
<keyword evidence="5 9" id="KW-0547">Nucleotide-binding</keyword>
<dbReference type="eggNOG" id="COG1947">
    <property type="taxonomic scope" value="Bacteria"/>
</dbReference>
<dbReference type="UniPathway" id="UPA00056">
    <property type="reaction ID" value="UER00094"/>
</dbReference>
<keyword evidence="7 9" id="KW-0067">ATP-binding</keyword>
<dbReference type="HOGENOM" id="CLU_053057_2_0_12"/>